<sequence length="802" mass="86430">MLPFGVKIPQIGVRISGHLFTTSCSSFVLYTQPVEYKTLSEIQIQISTAHNFQYIQRTAFLHGVCISVGSSSGQIILCAIVSPVNSTLFIMAPLKKDKHKHPLPEIQEPAPSSQPASQSTPHRPQTLLQRVSSSVSSIISSIPLPKSTPKQNPPNRPATAPNPRREPTSKRATHSRDFWKNRPYAPLPPFPPAPDLGIPILSTPSMLAHGCPYDPMTYHSFPTFEKHRCDFCGMRPPKIRPSTASESCTECTTGGAFSHLSFAFRRTRNRSSRGSAAEGSSARVESASPVEECPRIVPPHIAAKRIGNPPRRAALPPGIVRGGALRVRENMREPVVGLAVSASVVDSGQGSRRGSHVEEEYLRMRDPVHDAAARPSTSSTPDHSTSNSRISRESNSAEEPLPRVRNPTAPKLHHIHGLPHAKDHPFVHKREVDSHLAALREGSPSPLRNKVERTRRVVNPSRQRHDFAETVYYGRGSSPVPFRRSPDRRPRSHSPSLLKPPSVLVGRVEADRLFVAFDDDEEVRSGRSESFTFDPESGNTYTTRSPAANTSPPLNAPPTLRGGSGDPEPTPTPIPFSFKLKRWILTCRGPCGHDSETDSDAELPPPRIVSPARVARARQRACGIARLPAHISRQTCPPPLGDAPRSSSDPEPVLCVPDVAFVEPEVTAEHAPAASPHLRGGAGSPSTLHDRDTLPPALFWLAGGRGPPVSVRAWRQQRPERRMGGLVGRAVFGVRAGRAYADRFEGSEGSGGGSRSGGSSSGSVARGLEVGGDVVAENDGGVAAAAGEAAAPIEDGHARIQA</sequence>
<name>A0A6A6A3T3_9PLEO</name>
<accession>A0A6A6A3T3</accession>
<keyword evidence="3" id="KW-1185">Reference proteome</keyword>
<feature type="region of interest" description="Disordered" evidence="1">
    <location>
        <begin position="346"/>
        <end position="425"/>
    </location>
</feature>
<feature type="region of interest" description="Disordered" evidence="1">
    <location>
        <begin position="268"/>
        <end position="291"/>
    </location>
</feature>
<feature type="compositionally biased region" description="Low complexity" evidence="1">
    <location>
        <begin position="376"/>
        <end position="388"/>
    </location>
</feature>
<feature type="compositionally biased region" description="Low complexity" evidence="1">
    <location>
        <begin position="131"/>
        <end position="142"/>
    </location>
</feature>
<feature type="compositionally biased region" description="Basic and acidic residues" evidence="1">
    <location>
        <begin position="355"/>
        <end position="372"/>
    </location>
</feature>
<feature type="region of interest" description="Disordered" evidence="1">
    <location>
        <begin position="667"/>
        <end position="691"/>
    </location>
</feature>
<dbReference type="Proteomes" id="UP000799771">
    <property type="component" value="Unassembled WGS sequence"/>
</dbReference>
<gene>
    <name evidence="2" type="ORF">P153DRAFT_79673</name>
</gene>
<evidence type="ECO:0000313" key="2">
    <source>
        <dbReference type="EMBL" id="KAF2126549.1"/>
    </source>
</evidence>
<feature type="compositionally biased region" description="Low complexity" evidence="1">
    <location>
        <begin position="109"/>
        <end position="121"/>
    </location>
</feature>
<feature type="compositionally biased region" description="Gly residues" evidence="1">
    <location>
        <begin position="748"/>
        <end position="760"/>
    </location>
</feature>
<evidence type="ECO:0000256" key="1">
    <source>
        <dbReference type="SAM" id="MobiDB-lite"/>
    </source>
</evidence>
<feature type="compositionally biased region" description="Polar residues" evidence="1">
    <location>
        <begin position="537"/>
        <end position="553"/>
    </location>
</feature>
<dbReference type="OrthoDB" id="3801583at2759"/>
<feature type="region of interest" description="Disordered" evidence="1">
    <location>
        <begin position="99"/>
        <end position="183"/>
    </location>
</feature>
<feature type="compositionally biased region" description="Low complexity" evidence="1">
    <location>
        <begin position="272"/>
        <end position="288"/>
    </location>
</feature>
<proteinExistence type="predicted"/>
<dbReference type="RefSeq" id="XP_033520941.1">
    <property type="nucleotide sequence ID" value="XM_033673410.1"/>
</dbReference>
<evidence type="ECO:0000313" key="3">
    <source>
        <dbReference type="Proteomes" id="UP000799771"/>
    </source>
</evidence>
<protein>
    <submittedName>
        <fullName evidence="2">Uncharacterized protein</fullName>
    </submittedName>
</protein>
<feature type="region of interest" description="Disordered" evidence="1">
    <location>
        <begin position="525"/>
        <end position="573"/>
    </location>
</feature>
<feature type="region of interest" description="Disordered" evidence="1">
    <location>
        <begin position="461"/>
        <end position="500"/>
    </location>
</feature>
<organism evidence="2 3">
    <name type="scientific">Dothidotthia symphoricarpi CBS 119687</name>
    <dbReference type="NCBI Taxonomy" id="1392245"/>
    <lineage>
        <taxon>Eukaryota</taxon>
        <taxon>Fungi</taxon>
        <taxon>Dikarya</taxon>
        <taxon>Ascomycota</taxon>
        <taxon>Pezizomycotina</taxon>
        <taxon>Dothideomycetes</taxon>
        <taxon>Pleosporomycetidae</taxon>
        <taxon>Pleosporales</taxon>
        <taxon>Dothidotthiaceae</taxon>
        <taxon>Dothidotthia</taxon>
    </lineage>
</organism>
<dbReference type="GeneID" id="54413842"/>
<dbReference type="AlphaFoldDB" id="A0A6A6A3T3"/>
<dbReference type="EMBL" id="ML977513">
    <property type="protein sequence ID" value="KAF2126549.1"/>
    <property type="molecule type" value="Genomic_DNA"/>
</dbReference>
<reference evidence="2" key="1">
    <citation type="journal article" date="2020" name="Stud. Mycol.">
        <title>101 Dothideomycetes genomes: a test case for predicting lifestyles and emergence of pathogens.</title>
        <authorList>
            <person name="Haridas S."/>
            <person name="Albert R."/>
            <person name="Binder M."/>
            <person name="Bloem J."/>
            <person name="Labutti K."/>
            <person name="Salamov A."/>
            <person name="Andreopoulos B."/>
            <person name="Baker S."/>
            <person name="Barry K."/>
            <person name="Bills G."/>
            <person name="Bluhm B."/>
            <person name="Cannon C."/>
            <person name="Castanera R."/>
            <person name="Culley D."/>
            <person name="Daum C."/>
            <person name="Ezra D."/>
            <person name="Gonzalez J."/>
            <person name="Henrissat B."/>
            <person name="Kuo A."/>
            <person name="Liang C."/>
            <person name="Lipzen A."/>
            <person name="Lutzoni F."/>
            <person name="Magnuson J."/>
            <person name="Mondo S."/>
            <person name="Nolan M."/>
            <person name="Ohm R."/>
            <person name="Pangilinan J."/>
            <person name="Park H.-J."/>
            <person name="Ramirez L."/>
            <person name="Alfaro M."/>
            <person name="Sun H."/>
            <person name="Tritt A."/>
            <person name="Yoshinaga Y."/>
            <person name="Zwiers L.-H."/>
            <person name="Turgeon B."/>
            <person name="Goodwin S."/>
            <person name="Spatafora J."/>
            <person name="Crous P."/>
            <person name="Grigoriev I."/>
        </authorList>
    </citation>
    <scope>NUCLEOTIDE SEQUENCE</scope>
    <source>
        <strain evidence="2">CBS 119687</strain>
    </source>
</reference>
<feature type="region of interest" description="Disordered" evidence="1">
    <location>
        <begin position="743"/>
        <end position="766"/>
    </location>
</feature>
<feature type="compositionally biased region" description="Basic and acidic residues" evidence="1">
    <location>
        <begin position="163"/>
        <end position="180"/>
    </location>
</feature>